<accession>A0A1W1VKS4</accession>
<evidence type="ECO:0000256" key="4">
    <source>
        <dbReference type="SAM" id="Coils"/>
    </source>
</evidence>
<dbReference type="Pfam" id="PF00329">
    <property type="entry name" value="Complex1_30kDa"/>
    <property type="match status" value="1"/>
</dbReference>
<comment type="similarity">
    <text evidence="1">Belongs to the complex I 30 kDa subunit family.</text>
</comment>
<dbReference type="InterPro" id="IPR010218">
    <property type="entry name" value="NADH_DH_suC"/>
</dbReference>
<dbReference type="OrthoDB" id="9803286at2"/>
<dbReference type="GO" id="GO:0008137">
    <property type="term" value="F:NADH dehydrogenase (ubiquinone) activity"/>
    <property type="evidence" value="ECO:0007669"/>
    <property type="project" value="InterPro"/>
</dbReference>
<proteinExistence type="inferred from homology"/>
<keyword evidence="2" id="KW-0813">Transport</keyword>
<dbReference type="STRING" id="656914.SAMN00017405_0106"/>
<sequence length="144" mass="17422">MNNIKELLESYSEKINFHEEKLNEIYLNESSDITEIMNYLKDNGYTFLVDVTSVDYKEYFEMIYQLFSFTENIHLTVKTKLSHEDPQIDSMTSLWDTADWHEREAYDLMGIKFNNHPNLVRILTWDDFEGHPLRKDYEYESNRK</sequence>
<reference evidence="6 7" key="1">
    <citation type="submission" date="2017-04" db="EMBL/GenBank/DDBJ databases">
        <authorList>
            <person name="Afonso C.L."/>
            <person name="Miller P.J."/>
            <person name="Scott M.A."/>
            <person name="Spackman E."/>
            <person name="Goraichik I."/>
            <person name="Dimitrov K.M."/>
            <person name="Suarez D.L."/>
            <person name="Swayne D.E."/>
        </authorList>
    </citation>
    <scope>NUCLEOTIDE SEQUENCE [LARGE SCALE GENOMIC DNA]</scope>
    <source>
        <strain evidence="6 7">DSM 11270</strain>
    </source>
</reference>
<dbReference type="EMBL" id="FWWT01000022">
    <property type="protein sequence ID" value="SMB93896.1"/>
    <property type="molecule type" value="Genomic_DNA"/>
</dbReference>
<organism evidence="6 7">
    <name type="scientific">Desulfonispora thiosulfatigenes DSM 11270</name>
    <dbReference type="NCBI Taxonomy" id="656914"/>
    <lineage>
        <taxon>Bacteria</taxon>
        <taxon>Bacillati</taxon>
        <taxon>Bacillota</taxon>
        <taxon>Clostridia</taxon>
        <taxon>Eubacteriales</taxon>
        <taxon>Peptococcaceae</taxon>
        <taxon>Desulfonispora</taxon>
    </lineage>
</organism>
<dbReference type="InterPro" id="IPR037232">
    <property type="entry name" value="NADH_quin_OxRdtase_su_C/D-like"/>
</dbReference>
<dbReference type="InterPro" id="IPR001268">
    <property type="entry name" value="NADH_UbQ_OxRdtase_30kDa_su"/>
</dbReference>
<evidence type="ECO:0000256" key="2">
    <source>
        <dbReference type="ARBA" id="ARBA00022448"/>
    </source>
</evidence>
<keyword evidence="7" id="KW-1185">Reference proteome</keyword>
<evidence type="ECO:0000313" key="6">
    <source>
        <dbReference type="EMBL" id="SMB93896.1"/>
    </source>
</evidence>
<dbReference type="PANTHER" id="PTHR10884:SF14">
    <property type="entry name" value="NADH DEHYDROGENASE [UBIQUINONE] IRON-SULFUR PROTEIN 3, MITOCHONDRIAL"/>
    <property type="match status" value="1"/>
</dbReference>
<dbReference type="GO" id="GO:0016651">
    <property type="term" value="F:oxidoreductase activity, acting on NAD(P)H"/>
    <property type="evidence" value="ECO:0007669"/>
    <property type="project" value="InterPro"/>
</dbReference>
<gene>
    <name evidence="6" type="ORF">SAMN00017405_0106</name>
</gene>
<dbReference type="RefSeq" id="WP_084053932.1">
    <property type="nucleotide sequence ID" value="NZ_FWWT01000022.1"/>
</dbReference>
<evidence type="ECO:0000256" key="1">
    <source>
        <dbReference type="ARBA" id="ARBA00007569"/>
    </source>
</evidence>
<dbReference type="Proteomes" id="UP000192731">
    <property type="component" value="Unassembled WGS sequence"/>
</dbReference>
<keyword evidence="4" id="KW-0175">Coiled coil</keyword>
<feature type="coiled-coil region" evidence="4">
    <location>
        <begin position="1"/>
        <end position="28"/>
    </location>
</feature>
<dbReference type="Gene3D" id="3.30.460.80">
    <property type="entry name" value="NADH:ubiquinone oxidoreductase, 30kDa subunit"/>
    <property type="match status" value="1"/>
</dbReference>
<evidence type="ECO:0000256" key="3">
    <source>
        <dbReference type="ARBA" id="ARBA00031773"/>
    </source>
</evidence>
<protein>
    <recommendedName>
        <fullName evidence="3">NAD(P)H dehydrogenase subunit J</fullName>
    </recommendedName>
</protein>
<evidence type="ECO:0000259" key="5">
    <source>
        <dbReference type="Pfam" id="PF00329"/>
    </source>
</evidence>
<feature type="domain" description="NADH:ubiquinone oxidoreductase 30kDa subunit" evidence="5">
    <location>
        <begin position="30"/>
        <end position="141"/>
    </location>
</feature>
<dbReference type="NCBIfam" id="TIGR01961">
    <property type="entry name" value="NuoC_fam"/>
    <property type="match status" value="1"/>
</dbReference>
<dbReference type="AlphaFoldDB" id="A0A1W1VKS4"/>
<dbReference type="SUPFAM" id="SSF143243">
    <property type="entry name" value="Nqo5-like"/>
    <property type="match status" value="1"/>
</dbReference>
<evidence type="ECO:0000313" key="7">
    <source>
        <dbReference type="Proteomes" id="UP000192731"/>
    </source>
</evidence>
<name>A0A1W1VKS4_DESTI</name>
<dbReference type="PANTHER" id="PTHR10884">
    <property type="entry name" value="NADH DEHYDROGENASE UBIQUINONE IRON-SULFUR PROTEIN 3"/>
    <property type="match status" value="1"/>
</dbReference>